<name>A0AAE1ASR4_9GAST</name>
<dbReference type="Pfam" id="PF00111">
    <property type="entry name" value="Fer2"/>
    <property type="match status" value="1"/>
</dbReference>
<evidence type="ECO:0000256" key="7">
    <source>
        <dbReference type="ARBA" id="ARBA00022827"/>
    </source>
</evidence>
<dbReference type="PROSITE" id="PS51387">
    <property type="entry name" value="FAD_PCMH"/>
    <property type="match status" value="1"/>
</dbReference>
<dbReference type="Gene3D" id="1.10.150.120">
    <property type="entry name" value="[2Fe-2S]-binding domain"/>
    <property type="match status" value="1"/>
</dbReference>
<dbReference type="Gene3D" id="3.30.365.10">
    <property type="entry name" value="Aldehyde oxidase/xanthine dehydrogenase, molybdopterin binding domain"/>
    <property type="match status" value="1"/>
</dbReference>
<dbReference type="GO" id="GO:0005506">
    <property type="term" value="F:iron ion binding"/>
    <property type="evidence" value="ECO:0007669"/>
    <property type="project" value="InterPro"/>
</dbReference>
<dbReference type="InterPro" id="IPR037165">
    <property type="entry name" value="AldOxase/xan_DH_Mopterin-bd_sf"/>
</dbReference>
<proteinExistence type="predicted"/>
<dbReference type="PANTHER" id="PTHR45444">
    <property type="entry name" value="XANTHINE DEHYDROGENASE"/>
    <property type="match status" value="1"/>
</dbReference>
<dbReference type="SUPFAM" id="SSF55447">
    <property type="entry name" value="CO dehydrogenase flavoprotein C-terminal domain-like"/>
    <property type="match status" value="1"/>
</dbReference>
<evidence type="ECO:0000256" key="11">
    <source>
        <dbReference type="ARBA" id="ARBA00034078"/>
    </source>
</evidence>
<dbReference type="Pfam" id="PF01315">
    <property type="entry name" value="Ald_Xan_dh_C"/>
    <property type="match status" value="1"/>
</dbReference>
<evidence type="ECO:0000259" key="12">
    <source>
        <dbReference type="PROSITE" id="PS51387"/>
    </source>
</evidence>
<comment type="cofactor">
    <cofactor evidence="11">
        <name>[2Fe-2S] cluster</name>
        <dbReference type="ChEBI" id="CHEBI:190135"/>
    </cofactor>
</comment>
<reference evidence="13" key="1">
    <citation type="journal article" date="2023" name="G3 (Bethesda)">
        <title>A reference genome for the long-term kleptoplast-retaining sea slug Elysia crispata morphotype clarki.</title>
        <authorList>
            <person name="Eastman K.E."/>
            <person name="Pendleton A.L."/>
            <person name="Shaikh M.A."/>
            <person name="Suttiyut T."/>
            <person name="Ogas R."/>
            <person name="Tomko P."/>
            <person name="Gavelis G."/>
            <person name="Widhalm J.R."/>
            <person name="Wisecaver J.H."/>
        </authorList>
    </citation>
    <scope>NUCLEOTIDE SEQUENCE</scope>
    <source>
        <strain evidence="13">ECLA1</strain>
    </source>
</reference>
<dbReference type="InterPro" id="IPR016167">
    <property type="entry name" value="FAD-bd_PCMH_sub1"/>
</dbReference>
<keyword evidence="10" id="KW-0411">Iron-sulfur</keyword>
<dbReference type="SMART" id="SM01008">
    <property type="entry name" value="Ald_Xan_dh_C"/>
    <property type="match status" value="1"/>
</dbReference>
<dbReference type="SMART" id="SM01092">
    <property type="entry name" value="CO_deh_flav_C"/>
    <property type="match status" value="1"/>
</dbReference>
<keyword evidence="4" id="KW-0285">Flavoprotein</keyword>
<dbReference type="SUPFAM" id="SSF54665">
    <property type="entry name" value="CO dehydrogenase molybdoprotein N-domain-like"/>
    <property type="match status" value="1"/>
</dbReference>
<evidence type="ECO:0000256" key="5">
    <source>
        <dbReference type="ARBA" id="ARBA00022714"/>
    </source>
</evidence>
<feature type="domain" description="FAD-binding PCMH-type" evidence="12">
    <location>
        <begin position="231"/>
        <end position="414"/>
    </location>
</feature>
<dbReference type="InterPro" id="IPR036683">
    <property type="entry name" value="CO_DH_flav_C_dom_sf"/>
</dbReference>
<dbReference type="CDD" id="cd00207">
    <property type="entry name" value="fer2"/>
    <property type="match status" value="1"/>
</dbReference>
<dbReference type="InterPro" id="IPR036010">
    <property type="entry name" value="2Fe-2S_ferredoxin-like_sf"/>
</dbReference>
<dbReference type="Gene3D" id="3.90.1170.50">
    <property type="entry name" value="Aldehyde oxidase/xanthine dehydrogenase, a/b hammerhead"/>
    <property type="match status" value="1"/>
</dbReference>
<dbReference type="SUPFAM" id="SSF56176">
    <property type="entry name" value="FAD-binding/transporter-associated domain-like"/>
    <property type="match status" value="1"/>
</dbReference>
<keyword evidence="14" id="KW-1185">Reference proteome</keyword>
<dbReference type="InterPro" id="IPR002888">
    <property type="entry name" value="2Fe-2S-bd"/>
</dbReference>
<keyword evidence="6" id="KW-0479">Metal-binding</keyword>
<dbReference type="Gene3D" id="3.30.465.10">
    <property type="match status" value="1"/>
</dbReference>
<evidence type="ECO:0000256" key="4">
    <source>
        <dbReference type="ARBA" id="ARBA00022630"/>
    </source>
</evidence>
<dbReference type="Gene3D" id="3.10.20.30">
    <property type="match status" value="1"/>
</dbReference>
<dbReference type="InterPro" id="IPR036856">
    <property type="entry name" value="Ald_Oxase/Xan_DH_a/b_sf"/>
</dbReference>
<dbReference type="InterPro" id="IPR000674">
    <property type="entry name" value="Ald_Oxase/Xan_DH_a/b"/>
</dbReference>
<dbReference type="InterPro" id="IPR001041">
    <property type="entry name" value="2Fe-2S_ferredoxin-type"/>
</dbReference>
<dbReference type="InterPro" id="IPR016208">
    <property type="entry name" value="Ald_Oxase/xanthine_DH-like"/>
</dbReference>
<dbReference type="GO" id="GO:0051537">
    <property type="term" value="F:2 iron, 2 sulfur cluster binding"/>
    <property type="evidence" value="ECO:0007669"/>
    <property type="project" value="UniProtKB-KW"/>
</dbReference>
<dbReference type="AlphaFoldDB" id="A0AAE1ASR4"/>
<gene>
    <name evidence="13" type="ORF">RRG08_038580</name>
</gene>
<comment type="cofactor">
    <cofactor evidence="2">
        <name>FAD</name>
        <dbReference type="ChEBI" id="CHEBI:57692"/>
    </cofactor>
</comment>
<evidence type="ECO:0000313" key="13">
    <source>
        <dbReference type="EMBL" id="KAK3793075.1"/>
    </source>
</evidence>
<keyword evidence="9" id="KW-0408">Iron</keyword>
<evidence type="ECO:0000313" key="14">
    <source>
        <dbReference type="Proteomes" id="UP001283361"/>
    </source>
</evidence>
<dbReference type="SUPFAM" id="SSF54292">
    <property type="entry name" value="2Fe-2S ferredoxin-like"/>
    <property type="match status" value="1"/>
</dbReference>
<dbReference type="InterPro" id="IPR005107">
    <property type="entry name" value="CO_DH_flav_C"/>
</dbReference>
<evidence type="ECO:0000256" key="6">
    <source>
        <dbReference type="ARBA" id="ARBA00022723"/>
    </source>
</evidence>
<sequence>MPKTMFTRPADVADIEFYLNGKKHRVSDKFPATTTLNDYIREFAGLPGTKVMCKEAGCGCCAVTVTHALDGEAVETMSINSCVCPLYSVDGWQITTVEGIGSQKDGLHPIQKRLVEHNGTQCGYCSPGFVMSMYGLLHQQPKPTMSEIEGSLDGHICRCTGYRSILDAMKSFGVDSPSGGCIDIEDLNKNLCPKTGEPCQPHSDSKHCITKKASDSTNGDVKGTAPAALDLDLRESRWYRPLTLKDLGKILQQHKTHSIKMMFGNTASGIFKYEGPFEVYIDLRSVKELHVFKDNKTSLVFGAGTTLGKFRKRLIEYGEKPGFHYFPRVVRHLNVLASVLVRNAGSMAGNLMIKHTHPWFPSDLFTMLEAIGAKVDIFNSKDGKVTKHTLMEFLRNVDMKLKAITAIEVPSWSSRDHFRSFKITPRWQNAHAYINAAFKIPVDKRKIVGRPNIVVGGVSGEMVHASKTEAFLENKTLNDEVVNAALKTMFEEIQPEALEVGGSPQYRRQLSVNLLYKTLLEVYQPMKFSLQSGALSMERPLSSGLQTYQQKSDKLPVGQGMPKKTAPLQVTGEAVYTNDMTTFKDELQASFVLTTIAKGKIDKIDTSEALKIPGVIGFIGADDISPDGLNNSIPINYPLLPYKDELFVSENIDYAGKPVGLVLAETQALAEEGARAVKVTYKDVEKPIIDLKDAVERKSFHEGCSETKQRGDVEAGFKEAAYVVEGECEMGTQYHFYIE</sequence>
<dbReference type="InterPro" id="IPR016169">
    <property type="entry name" value="FAD-bd_PCMH_sub2"/>
</dbReference>
<keyword evidence="7" id="KW-0274">FAD</keyword>
<evidence type="ECO:0000256" key="3">
    <source>
        <dbReference type="ARBA" id="ARBA00022505"/>
    </source>
</evidence>
<protein>
    <recommendedName>
        <fullName evidence="12">FAD-binding PCMH-type domain-containing protein</fullName>
    </recommendedName>
</protein>
<dbReference type="InterPro" id="IPR002346">
    <property type="entry name" value="Mopterin_DH_FAD-bd"/>
</dbReference>
<dbReference type="InterPro" id="IPR012675">
    <property type="entry name" value="Beta-grasp_dom_sf"/>
</dbReference>
<dbReference type="PANTHER" id="PTHR45444:SF3">
    <property type="entry name" value="XANTHINE DEHYDROGENASE"/>
    <property type="match status" value="1"/>
</dbReference>
<dbReference type="EMBL" id="JAWDGP010001281">
    <property type="protein sequence ID" value="KAK3793075.1"/>
    <property type="molecule type" value="Genomic_DNA"/>
</dbReference>
<dbReference type="Pfam" id="PF01799">
    <property type="entry name" value="Fer2_2"/>
    <property type="match status" value="1"/>
</dbReference>
<dbReference type="InterPro" id="IPR016166">
    <property type="entry name" value="FAD-bd_PCMH"/>
</dbReference>
<dbReference type="SUPFAM" id="SSF56003">
    <property type="entry name" value="Molybdenum cofactor-binding domain"/>
    <property type="match status" value="1"/>
</dbReference>
<dbReference type="GO" id="GO:0071949">
    <property type="term" value="F:FAD binding"/>
    <property type="evidence" value="ECO:0007669"/>
    <property type="project" value="InterPro"/>
</dbReference>
<evidence type="ECO:0000256" key="9">
    <source>
        <dbReference type="ARBA" id="ARBA00023004"/>
    </source>
</evidence>
<comment type="cofactor">
    <cofactor evidence="1">
        <name>Mo-molybdopterin</name>
        <dbReference type="ChEBI" id="CHEBI:71302"/>
    </cofactor>
</comment>
<evidence type="ECO:0000256" key="1">
    <source>
        <dbReference type="ARBA" id="ARBA00001924"/>
    </source>
</evidence>
<dbReference type="Pfam" id="PF00941">
    <property type="entry name" value="FAD_binding_5"/>
    <property type="match status" value="1"/>
</dbReference>
<evidence type="ECO:0000256" key="8">
    <source>
        <dbReference type="ARBA" id="ARBA00023002"/>
    </source>
</evidence>
<keyword evidence="3" id="KW-0500">Molybdenum</keyword>
<dbReference type="Gene3D" id="3.30.390.50">
    <property type="entry name" value="CO dehydrogenase flavoprotein, C-terminal domain"/>
    <property type="match status" value="1"/>
</dbReference>
<feature type="non-terminal residue" evidence="13">
    <location>
        <position position="1"/>
    </location>
</feature>
<comment type="caution">
    <text evidence="13">The sequence shown here is derived from an EMBL/GenBank/DDBJ whole genome shotgun (WGS) entry which is preliminary data.</text>
</comment>
<keyword evidence="5" id="KW-0001">2Fe-2S</keyword>
<keyword evidence="8" id="KW-0560">Oxidoreductase</keyword>
<dbReference type="Proteomes" id="UP001283361">
    <property type="component" value="Unassembled WGS sequence"/>
</dbReference>
<dbReference type="Gene3D" id="3.30.43.10">
    <property type="entry name" value="Uridine Diphospho-n-acetylenolpyruvylglucosamine Reductase, domain 2"/>
    <property type="match status" value="1"/>
</dbReference>
<dbReference type="SUPFAM" id="SSF47741">
    <property type="entry name" value="CO dehydrogenase ISP C-domain like"/>
    <property type="match status" value="1"/>
</dbReference>
<dbReference type="Pfam" id="PF03450">
    <property type="entry name" value="CO_deh_flav_C"/>
    <property type="match status" value="1"/>
</dbReference>
<evidence type="ECO:0000256" key="2">
    <source>
        <dbReference type="ARBA" id="ARBA00001974"/>
    </source>
</evidence>
<dbReference type="InterPro" id="IPR036884">
    <property type="entry name" value="2Fe-2S-bd_dom_sf"/>
</dbReference>
<accession>A0AAE1ASR4</accession>
<evidence type="ECO:0000256" key="10">
    <source>
        <dbReference type="ARBA" id="ARBA00023014"/>
    </source>
</evidence>
<dbReference type="InterPro" id="IPR036318">
    <property type="entry name" value="FAD-bd_PCMH-like_sf"/>
</dbReference>
<dbReference type="GO" id="GO:0016491">
    <property type="term" value="F:oxidoreductase activity"/>
    <property type="evidence" value="ECO:0007669"/>
    <property type="project" value="UniProtKB-KW"/>
</dbReference>
<organism evidence="13 14">
    <name type="scientific">Elysia crispata</name>
    <name type="common">lettuce slug</name>
    <dbReference type="NCBI Taxonomy" id="231223"/>
    <lineage>
        <taxon>Eukaryota</taxon>
        <taxon>Metazoa</taxon>
        <taxon>Spiralia</taxon>
        <taxon>Lophotrochozoa</taxon>
        <taxon>Mollusca</taxon>
        <taxon>Gastropoda</taxon>
        <taxon>Heterobranchia</taxon>
        <taxon>Euthyneura</taxon>
        <taxon>Panpulmonata</taxon>
        <taxon>Sacoglossa</taxon>
        <taxon>Placobranchoidea</taxon>
        <taxon>Plakobranchidae</taxon>
        <taxon>Elysia</taxon>
    </lineage>
</organism>